<evidence type="ECO:0000256" key="5">
    <source>
        <dbReference type="ARBA" id="ARBA00023136"/>
    </source>
</evidence>
<keyword evidence="5 6" id="KW-0472">Membrane</keyword>
<dbReference type="EMBL" id="UINC01007340">
    <property type="protein sequence ID" value="SVA32773.1"/>
    <property type="molecule type" value="Genomic_DNA"/>
</dbReference>
<evidence type="ECO:0000256" key="1">
    <source>
        <dbReference type="ARBA" id="ARBA00004651"/>
    </source>
</evidence>
<gene>
    <name evidence="7" type="ORF">METZ01_LOCUS85627</name>
</gene>
<keyword evidence="4 6" id="KW-1133">Transmembrane helix</keyword>
<dbReference type="Pfam" id="PF09678">
    <property type="entry name" value="Caa3_CtaG"/>
    <property type="match status" value="1"/>
</dbReference>
<evidence type="ECO:0000256" key="4">
    <source>
        <dbReference type="ARBA" id="ARBA00022989"/>
    </source>
</evidence>
<dbReference type="GO" id="GO:0005886">
    <property type="term" value="C:plasma membrane"/>
    <property type="evidence" value="ECO:0007669"/>
    <property type="project" value="UniProtKB-SubCell"/>
</dbReference>
<evidence type="ECO:0008006" key="8">
    <source>
        <dbReference type="Google" id="ProtNLM"/>
    </source>
</evidence>
<feature type="transmembrane region" description="Helical" evidence="6">
    <location>
        <begin position="27"/>
        <end position="46"/>
    </location>
</feature>
<evidence type="ECO:0000256" key="3">
    <source>
        <dbReference type="ARBA" id="ARBA00022692"/>
    </source>
</evidence>
<dbReference type="AlphaFoldDB" id="A0A381V0M1"/>
<sequence>MNDGPEPDLINSFGEFAFAWDFSSPPAVLFLLLASAYLIGATRLATRSDTDASFWYKFTASIFGLVLLATALAGPLDYYSGDLFAAHMSQHIVIAMFAAPLLLLARPMPAYIWALPRPLRVGSGTALTDSGLIIKGMRILTRPTVALPLFIGTLYVWHIPAAYNQSLKDEWLHLFMHFSMFTTAVLFWWPIIGPPPIRTQLAHPQRIVYLLLAVTPTAVLAAIITLSKSVLFDFYLDSPGHFSWSPTEDQRTGGLLMWIPGNFVYLTTMTILFFRWFKEEERKTSREATLRNR</sequence>
<evidence type="ECO:0000313" key="7">
    <source>
        <dbReference type="EMBL" id="SVA32773.1"/>
    </source>
</evidence>
<keyword evidence="2" id="KW-1003">Cell membrane</keyword>
<comment type="subcellular location">
    <subcellularLocation>
        <location evidence="1">Cell membrane</location>
        <topology evidence="1">Multi-pass membrane protein</topology>
    </subcellularLocation>
</comment>
<feature type="transmembrane region" description="Helical" evidence="6">
    <location>
        <begin position="209"/>
        <end position="235"/>
    </location>
</feature>
<keyword evidence="3 6" id="KW-0812">Transmembrane</keyword>
<evidence type="ECO:0000256" key="6">
    <source>
        <dbReference type="SAM" id="Phobius"/>
    </source>
</evidence>
<proteinExistence type="predicted"/>
<name>A0A381V0M1_9ZZZZ</name>
<protein>
    <recommendedName>
        <fullName evidence="8">Cytochrome c oxidase assembly protein</fullName>
    </recommendedName>
</protein>
<feature type="transmembrane region" description="Helical" evidence="6">
    <location>
        <begin position="255"/>
        <end position="277"/>
    </location>
</feature>
<evidence type="ECO:0000256" key="2">
    <source>
        <dbReference type="ARBA" id="ARBA00022475"/>
    </source>
</evidence>
<feature type="transmembrane region" description="Helical" evidence="6">
    <location>
        <begin position="88"/>
        <end position="105"/>
    </location>
</feature>
<accession>A0A381V0M1</accession>
<dbReference type="InterPro" id="IPR019108">
    <property type="entry name" value="Caa3_assmbl_CtaG-rel"/>
</dbReference>
<organism evidence="7">
    <name type="scientific">marine metagenome</name>
    <dbReference type="NCBI Taxonomy" id="408172"/>
    <lineage>
        <taxon>unclassified sequences</taxon>
        <taxon>metagenomes</taxon>
        <taxon>ecological metagenomes</taxon>
    </lineage>
</organism>
<feature type="transmembrane region" description="Helical" evidence="6">
    <location>
        <begin position="58"/>
        <end position="76"/>
    </location>
</feature>
<reference evidence="7" key="1">
    <citation type="submission" date="2018-05" db="EMBL/GenBank/DDBJ databases">
        <authorList>
            <person name="Lanie J.A."/>
            <person name="Ng W.-L."/>
            <person name="Kazmierczak K.M."/>
            <person name="Andrzejewski T.M."/>
            <person name="Davidsen T.M."/>
            <person name="Wayne K.J."/>
            <person name="Tettelin H."/>
            <person name="Glass J.I."/>
            <person name="Rusch D."/>
            <person name="Podicherti R."/>
            <person name="Tsui H.-C.T."/>
            <person name="Winkler M.E."/>
        </authorList>
    </citation>
    <scope>NUCLEOTIDE SEQUENCE</scope>
</reference>
<feature type="transmembrane region" description="Helical" evidence="6">
    <location>
        <begin position="139"/>
        <end position="159"/>
    </location>
</feature>
<feature type="transmembrane region" description="Helical" evidence="6">
    <location>
        <begin position="171"/>
        <end position="189"/>
    </location>
</feature>